<evidence type="ECO:0000313" key="3">
    <source>
        <dbReference type="Proteomes" id="UP001157733"/>
    </source>
</evidence>
<gene>
    <name evidence="2" type="ORF">NSPWAT_2659</name>
</gene>
<accession>A0ABM9HHK8</accession>
<dbReference type="EMBL" id="OX336137">
    <property type="protein sequence ID" value="CAI2719515.1"/>
    <property type="molecule type" value="Genomic_DNA"/>
</dbReference>
<organism evidence="2 3">
    <name type="scientific">Nitrospina watsonii</name>
    <dbReference type="NCBI Taxonomy" id="1323948"/>
    <lineage>
        <taxon>Bacteria</taxon>
        <taxon>Pseudomonadati</taxon>
        <taxon>Nitrospinota/Tectimicrobiota group</taxon>
        <taxon>Nitrospinota</taxon>
        <taxon>Nitrospinia</taxon>
        <taxon>Nitrospinales</taxon>
        <taxon>Nitrospinaceae</taxon>
        <taxon>Nitrospina</taxon>
    </lineage>
</organism>
<dbReference type="Proteomes" id="UP001157733">
    <property type="component" value="Chromosome"/>
</dbReference>
<reference evidence="2 3" key="1">
    <citation type="submission" date="2022-09" db="EMBL/GenBank/DDBJ databases">
        <authorList>
            <person name="Kop L."/>
        </authorList>
    </citation>
    <scope>NUCLEOTIDE SEQUENCE [LARGE SCALE GENOMIC DNA]</scope>
    <source>
        <strain evidence="2 3">347</strain>
    </source>
</reference>
<sequence>MTFRFEPQPELLSHEARQQKEQQAQQELLNRIVAQREWEERARRRFDRLPEELAARK</sequence>
<proteinExistence type="predicted"/>
<name>A0ABM9HHK8_9BACT</name>
<evidence type="ECO:0000313" key="2">
    <source>
        <dbReference type="EMBL" id="CAI2719515.1"/>
    </source>
</evidence>
<dbReference type="RefSeq" id="WP_282012344.1">
    <property type="nucleotide sequence ID" value="NZ_OX336137.1"/>
</dbReference>
<protein>
    <submittedName>
        <fullName evidence="2">Uncharacterized protein</fullName>
    </submittedName>
</protein>
<feature type="region of interest" description="Disordered" evidence="1">
    <location>
        <begin position="1"/>
        <end position="23"/>
    </location>
</feature>
<keyword evidence="3" id="KW-1185">Reference proteome</keyword>
<evidence type="ECO:0000256" key="1">
    <source>
        <dbReference type="SAM" id="MobiDB-lite"/>
    </source>
</evidence>